<evidence type="ECO:0000313" key="4">
    <source>
        <dbReference type="Proteomes" id="UP001597369"/>
    </source>
</evidence>
<evidence type="ECO:0000313" key="3">
    <source>
        <dbReference type="EMBL" id="MFD2068369.1"/>
    </source>
</evidence>
<dbReference type="SUPFAM" id="SSF53474">
    <property type="entry name" value="alpha/beta-Hydrolases"/>
    <property type="match status" value="1"/>
</dbReference>
<dbReference type="RefSeq" id="WP_229959363.1">
    <property type="nucleotide sequence ID" value="NZ_JAJJWI010000005.1"/>
</dbReference>
<sequence>MDVREKEYLVNGISLHVAESGKAEGDLILFLHGFPEFSYGWNKQLAYFSEKGFRAVAPDQRGYNLSSKPSGVESYTIKNLTDDIVALIRQLTDRKVYLVGHDWGGAVAWTLAMLHPQLLEKLIVLNMPHPAVMKENLKKNPKQMLMSWYTGFFQLPALPEFVSGAFDHEMLKKSMLSTANDNTFSEDDLAHYKEAWEQPEALTNMINWYRAYKLSEFDLNEDVSIPTLIIWGKKDKFLNQGMAAQSIIRCKDGRLLALEDATHWLHHEKPDLVNKAILYFVQQE</sequence>
<keyword evidence="1 3" id="KW-0378">Hydrolase</keyword>
<proteinExistence type="predicted"/>
<dbReference type="PANTHER" id="PTHR43329">
    <property type="entry name" value="EPOXIDE HYDROLASE"/>
    <property type="match status" value="1"/>
</dbReference>
<evidence type="ECO:0000259" key="2">
    <source>
        <dbReference type="Pfam" id="PF00561"/>
    </source>
</evidence>
<name>A0ABW4X110_9BACT</name>
<accession>A0ABW4X110</accession>
<dbReference type="Gene3D" id="3.40.50.1820">
    <property type="entry name" value="alpha/beta hydrolase"/>
    <property type="match status" value="1"/>
</dbReference>
<reference evidence="4" key="1">
    <citation type="journal article" date="2019" name="Int. J. Syst. Evol. Microbiol.">
        <title>The Global Catalogue of Microorganisms (GCM) 10K type strain sequencing project: providing services to taxonomists for standard genome sequencing and annotation.</title>
        <authorList>
            <consortium name="The Broad Institute Genomics Platform"/>
            <consortium name="The Broad Institute Genome Sequencing Center for Infectious Disease"/>
            <person name="Wu L."/>
            <person name="Ma J."/>
        </authorList>
    </citation>
    <scope>NUCLEOTIDE SEQUENCE [LARGE SCALE GENOMIC DNA]</scope>
    <source>
        <strain evidence="4">JCM 16545</strain>
    </source>
</reference>
<keyword evidence="4" id="KW-1185">Reference proteome</keyword>
<gene>
    <name evidence="3" type="ORF">ACFSKU_15880</name>
</gene>
<dbReference type="GO" id="GO:0016787">
    <property type="term" value="F:hydrolase activity"/>
    <property type="evidence" value="ECO:0007669"/>
    <property type="project" value="UniProtKB-KW"/>
</dbReference>
<dbReference type="PRINTS" id="PR00111">
    <property type="entry name" value="ABHYDROLASE"/>
</dbReference>
<dbReference type="Proteomes" id="UP001597369">
    <property type="component" value="Unassembled WGS sequence"/>
</dbReference>
<protein>
    <submittedName>
        <fullName evidence="3">Alpha/beta fold hydrolase</fullName>
    </submittedName>
</protein>
<organism evidence="3 4">
    <name type="scientific">Pontibacter silvestris</name>
    <dbReference type="NCBI Taxonomy" id="2305183"/>
    <lineage>
        <taxon>Bacteria</taxon>
        <taxon>Pseudomonadati</taxon>
        <taxon>Bacteroidota</taxon>
        <taxon>Cytophagia</taxon>
        <taxon>Cytophagales</taxon>
        <taxon>Hymenobacteraceae</taxon>
        <taxon>Pontibacter</taxon>
    </lineage>
</organism>
<dbReference type="InterPro" id="IPR029058">
    <property type="entry name" value="AB_hydrolase_fold"/>
</dbReference>
<evidence type="ECO:0000256" key="1">
    <source>
        <dbReference type="ARBA" id="ARBA00022801"/>
    </source>
</evidence>
<dbReference type="InterPro" id="IPR000639">
    <property type="entry name" value="Epox_hydrolase-like"/>
</dbReference>
<dbReference type="InterPro" id="IPR000073">
    <property type="entry name" value="AB_hydrolase_1"/>
</dbReference>
<dbReference type="EMBL" id="JBHUHV010000053">
    <property type="protein sequence ID" value="MFD2068369.1"/>
    <property type="molecule type" value="Genomic_DNA"/>
</dbReference>
<dbReference type="Pfam" id="PF00561">
    <property type="entry name" value="Abhydrolase_1"/>
    <property type="match status" value="1"/>
</dbReference>
<feature type="domain" description="AB hydrolase-1" evidence="2">
    <location>
        <begin position="27"/>
        <end position="270"/>
    </location>
</feature>
<comment type="caution">
    <text evidence="3">The sequence shown here is derived from an EMBL/GenBank/DDBJ whole genome shotgun (WGS) entry which is preliminary data.</text>
</comment>
<dbReference type="PRINTS" id="PR00412">
    <property type="entry name" value="EPOXHYDRLASE"/>
</dbReference>